<reference evidence="1 2" key="1">
    <citation type="submission" date="2013-06" db="EMBL/GenBank/DDBJ databases">
        <authorList>
            <person name="Weinstock G."/>
            <person name="Sodergren E."/>
            <person name="Lobos E.A."/>
            <person name="Fulton L."/>
            <person name="Fulton R."/>
            <person name="Courtney L."/>
            <person name="Fronick C."/>
            <person name="O'Laughlin M."/>
            <person name="Godfrey J."/>
            <person name="Wilson R.M."/>
            <person name="Miner T."/>
            <person name="Farmer C."/>
            <person name="Delehaunty K."/>
            <person name="Cordes M."/>
            <person name="Minx P."/>
            <person name="Tomlinson C."/>
            <person name="Chen J."/>
            <person name="Wollam A."/>
            <person name="Pepin K.H."/>
            <person name="Bhonagiri V."/>
            <person name="Zhang X."/>
            <person name="Warren W."/>
            <person name="Mitreva M."/>
            <person name="Mardis E.R."/>
            <person name="Wilson R.K."/>
        </authorList>
    </citation>
    <scope>NUCLEOTIDE SEQUENCE [LARGE SCALE GENOMIC DNA]</scope>
    <source>
        <strain evidence="1 2">ATCC 29099</strain>
    </source>
</reference>
<protein>
    <submittedName>
        <fullName evidence="1">Uncharacterized protein</fullName>
    </submittedName>
</protein>
<dbReference type="HOGENOM" id="CLU_3309991_0_0_9"/>
<proteinExistence type="predicted"/>
<gene>
    <name evidence="1" type="ORF">HMPREF0373_00299</name>
</gene>
<dbReference type="Proteomes" id="UP000016608">
    <property type="component" value="Unassembled WGS sequence"/>
</dbReference>
<dbReference type="PATRIC" id="fig|1256908.3.peg.267"/>
<evidence type="ECO:0000313" key="2">
    <source>
        <dbReference type="Proteomes" id="UP000016608"/>
    </source>
</evidence>
<comment type="caution">
    <text evidence="1">The sequence shown here is derived from an EMBL/GenBank/DDBJ whole genome shotgun (WGS) entry which is preliminary data.</text>
</comment>
<dbReference type="AlphaFoldDB" id="U2Q710"/>
<accession>U2Q710</accession>
<dbReference type="EMBL" id="AWVJ01000019">
    <property type="protein sequence ID" value="ERK51839.1"/>
    <property type="molecule type" value="Genomic_DNA"/>
</dbReference>
<evidence type="ECO:0000313" key="1">
    <source>
        <dbReference type="EMBL" id="ERK51839.1"/>
    </source>
</evidence>
<name>U2Q710_EUBRA</name>
<organism evidence="1 2">
    <name type="scientific">Eubacterium ramulus ATCC 29099</name>
    <dbReference type="NCBI Taxonomy" id="1256908"/>
    <lineage>
        <taxon>Bacteria</taxon>
        <taxon>Bacillati</taxon>
        <taxon>Bacillota</taxon>
        <taxon>Clostridia</taxon>
        <taxon>Eubacteriales</taxon>
        <taxon>Eubacteriaceae</taxon>
        <taxon>Eubacterium</taxon>
    </lineage>
</organism>
<sequence length="39" mass="4897">MKIKDFYRPIYFMINESCIQVDKINKKSMKRRLRENETE</sequence>
<keyword evidence="2" id="KW-1185">Reference proteome</keyword>